<feature type="region of interest" description="Disordered" evidence="1">
    <location>
        <begin position="54"/>
        <end position="112"/>
    </location>
</feature>
<accession>A0AA39G612</accession>
<reference evidence="2" key="2">
    <citation type="submission" date="2023-03" db="EMBL/GenBank/DDBJ databases">
        <authorList>
            <person name="Inwood S.N."/>
            <person name="Skelly J.G."/>
            <person name="Guhlin J."/>
            <person name="Harrop T.W.R."/>
            <person name="Goldson S.G."/>
            <person name="Dearden P.K."/>
        </authorList>
    </citation>
    <scope>NUCLEOTIDE SEQUENCE</scope>
    <source>
        <strain evidence="2">Lincoln</strain>
        <tissue evidence="2">Whole body</tissue>
    </source>
</reference>
<protein>
    <submittedName>
        <fullName evidence="2">Uncharacterized protein</fullName>
    </submittedName>
</protein>
<gene>
    <name evidence="2" type="ORF">PV327_000133</name>
</gene>
<dbReference type="Proteomes" id="UP001168972">
    <property type="component" value="Unassembled WGS sequence"/>
</dbReference>
<evidence type="ECO:0000313" key="2">
    <source>
        <dbReference type="EMBL" id="KAK0181956.1"/>
    </source>
</evidence>
<sequence length="112" mass="12839">MVYRGRRSKWIGICEGEIGIKRTRYTVTENHWGLCERRTRGVFKRVQGTRERYVEERRPRTGGSGFRATRRVEKLISPNEVKRDGARSKVEVREEGGDDEGGGDSMAALPLK</sequence>
<keyword evidence="3" id="KW-1185">Reference proteome</keyword>
<organism evidence="2 3">
    <name type="scientific">Microctonus hyperodae</name>
    <name type="common">Parasitoid wasp</name>
    <dbReference type="NCBI Taxonomy" id="165561"/>
    <lineage>
        <taxon>Eukaryota</taxon>
        <taxon>Metazoa</taxon>
        <taxon>Ecdysozoa</taxon>
        <taxon>Arthropoda</taxon>
        <taxon>Hexapoda</taxon>
        <taxon>Insecta</taxon>
        <taxon>Pterygota</taxon>
        <taxon>Neoptera</taxon>
        <taxon>Endopterygota</taxon>
        <taxon>Hymenoptera</taxon>
        <taxon>Apocrita</taxon>
        <taxon>Ichneumonoidea</taxon>
        <taxon>Braconidae</taxon>
        <taxon>Euphorinae</taxon>
        <taxon>Microctonus</taxon>
    </lineage>
</organism>
<proteinExistence type="predicted"/>
<dbReference type="EMBL" id="JAQQBR010000001">
    <property type="protein sequence ID" value="KAK0181956.1"/>
    <property type="molecule type" value="Genomic_DNA"/>
</dbReference>
<evidence type="ECO:0000256" key="1">
    <source>
        <dbReference type="SAM" id="MobiDB-lite"/>
    </source>
</evidence>
<reference evidence="2" key="1">
    <citation type="journal article" date="2023" name="bioRxiv">
        <title>Scaffold-level genome assemblies of two parasitoid biocontrol wasps reveal the parthenogenesis mechanism and an associated novel virus.</title>
        <authorList>
            <person name="Inwood S."/>
            <person name="Skelly J."/>
            <person name="Guhlin J."/>
            <person name="Harrop T."/>
            <person name="Goldson S."/>
            <person name="Dearden P."/>
        </authorList>
    </citation>
    <scope>NUCLEOTIDE SEQUENCE</scope>
    <source>
        <strain evidence="2">Lincoln</strain>
        <tissue evidence="2">Whole body</tissue>
    </source>
</reference>
<evidence type="ECO:0000313" key="3">
    <source>
        <dbReference type="Proteomes" id="UP001168972"/>
    </source>
</evidence>
<dbReference type="AlphaFoldDB" id="A0AA39G612"/>
<comment type="caution">
    <text evidence="2">The sequence shown here is derived from an EMBL/GenBank/DDBJ whole genome shotgun (WGS) entry which is preliminary data.</text>
</comment>
<feature type="compositionally biased region" description="Basic and acidic residues" evidence="1">
    <location>
        <begin position="70"/>
        <end position="95"/>
    </location>
</feature>
<name>A0AA39G612_MICHY</name>